<gene>
    <name evidence="1" type="ORF">B1R32_1356</name>
</gene>
<feature type="non-terminal residue" evidence="1">
    <location>
        <position position="1"/>
    </location>
</feature>
<name>A0A2S8SNR8_9BACT</name>
<evidence type="ECO:0000313" key="1">
    <source>
        <dbReference type="EMBL" id="PQV62442.1"/>
    </source>
</evidence>
<organism evidence="1 2">
    <name type="scientific">Abditibacterium utsteinense</name>
    <dbReference type="NCBI Taxonomy" id="1960156"/>
    <lineage>
        <taxon>Bacteria</taxon>
        <taxon>Pseudomonadati</taxon>
        <taxon>Abditibacteriota</taxon>
        <taxon>Abditibacteriia</taxon>
        <taxon>Abditibacteriales</taxon>
        <taxon>Abditibacteriaceae</taxon>
        <taxon>Abditibacterium</taxon>
    </lineage>
</organism>
<reference evidence="1 2" key="1">
    <citation type="journal article" date="2018" name="Syst. Appl. Microbiol.">
        <title>Abditibacterium utsteinense sp. nov., the first cultivated member of candidate phylum FBP, isolated from ice-free Antarctic soil samples.</title>
        <authorList>
            <person name="Tahon G."/>
            <person name="Tytgat B."/>
            <person name="Lebbe L."/>
            <person name="Carlier A."/>
            <person name="Willems A."/>
        </authorList>
    </citation>
    <scope>NUCLEOTIDE SEQUENCE [LARGE SCALE GENOMIC DNA]</scope>
    <source>
        <strain evidence="1 2">LMG 29911</strain>
    </source>
</reference>
<proteinExistence type="predicted"/>
<dbReference type="EMBL" id="NIGF01000035">
    <property type="protein sequence ID" value="PQV62442.1"/>
    <property type="molecule type" value="Genomic_DNA"/>
</dbReference>
<dbReference type="Proteomes" id="UP000237684">
    <property type="component" value="Unassembled WGS sequence"/>
</dbReference>
<dbReference type="AlphaFoldDB" id="A0A2S8SNR8"/>
<sequence length="29" mass="3533">HLMHLVHIRAFLLDYNRYCITRFNSANLT</sequence>
<comment type="caution">
    <text evidence="1">The sequence shown here is derived from an EMBL/GenBank/DDBJ whole genome shotgun (WGS) entry which is preliminary data.</text>
</comment>
<keyword evidence="2" id="KW-1185">Reference proteome</keyword>
<accession>A0A2S8SNR8</accession>
<protein>
    <submittedName>
        <fullName evidence="1">Uncharacterized protein</fullName>
    </submittedName>
</protein>
<dbReference type="InParanoid" id="A0A2S8SNR8"/>
<evidence type="ECO:0000313" key="2">
    <source>
        <dbReference type="Proteomes" id="UP000237684"/>
    </source>
</evidence>